<dbReference type="KEGG" id="cmav:ABHF33_02760"/>
<dbReference type="RefSeq" id="WP_348945530.1">
    <property type="nucleotide sequence ID" value="NZ_CP157355.1"/>
</dbReference>
<dbReference type="AlphaFoldDB" id="A0AAU7FC36"/>
<reference evidence="1" key="1">
    <citation type="submission" date="2024-05" db="EMBL/GenBank/DDBJ databases">
        <authorList>
            <person name="Yang L."/>
            <person name="Pan L."/>
        </authorList>
    </citation>
    <scope>NUCLEOTIDE SEQUENCE</scope>
    <source>
        <strain evidence="1">FCG-7</strain>
    </source>
</reference>
<dbReference type="EMBL" id="CP157355">
    <property type="protein sequence ID" value="XBM01226.1"/>
    <property type="molecule type" value="Genomic_DNA"/>
</dbReference>
<sequence length="147" mass="16544">MNSRLDQKAYERFVKGFYISDCVILNKDEICFILEEYYISDDIKPKDELVTRIIQHTNRIGTPAWKGVELEDLSFTRAGASLLPIEQFVAVSRNDFVYALGSGDDDFEDDLVNGRSATGAHIGMRGALTRLRTIDGELWVTATDCTV</sequence>
<name>A0AAU7FC36_9NEIS</name>
<proteinExistence type="predicted"/>
<evidence type="ECO:0000313" key="1">
    <source>
        <dbReference type="EMBL" id="XBM01226.1"/>
    </source>
</evidence>
<protein>
    <submittedName>
        <fullName evidence="1">Uncharacterized protein</fullName>
    </submittedName>
</protein>
<gene>
    <name evidence="1" type="ORF">ABHF33_02760</name>
</gene>
<organism evidence="1">
    <name type="scientific">Chitinibacter mangrovi</name>
    <dbReference type="NCBI Taxonomy" id="3153927"/>
    <lineage>
        <taxon>Bacteria</taxon>
        <taxon>Pseudomonadati</taxon>
        <taxon>Pseudomonadota</taxon>
        <taxon>Betaproteobacteria</taxon>
        <taxon>Neisseriales</taxon>
        <taxon>Chitinibacteraceae</taxon>
        <taxon>Chitinibacter</taxon>
    </lineage>
</organism>
<accession>A0AAU7FC36</accession>